<dbReference type="EMBL" id="MK072524">
    <property type="protein sequence ID" value="AYV87009.1"/>
    <property type="molecule type" value="Genomic_DNA"/>
</dbReference>
<reference evidence="2" key="1">
    <citation type="submission" date="2018-10" db="EMBL/GenBank/DDBJ databases">
        <title>Hidden diversity of soil giant viruses.</title>
        <authorList>
            <person name="Schulz F."/>
            <person name="Alteio L."/>
            <person name="Goudeau D."/>
            <person name="Ryan E.M."/>
            <person name="Malmstrom R.R."/>
            <person name="Blanchard J."/>
            <person name="Woyke T."/>
        </authorList>
    </citation>
    <scope>NUCLEOTIDE SEQUENCE</scope>
    <source>
        <strain evidence="2">SYV1</strain>
    </source>
</reference>
<proteinExistence type="predicted"/>
<organism evidence="2">
    <name type="scientific">Sylvanvirus sp</name>
    <dbReference type="NCBI Taxonomy" id="2487774"/>
    <lineage>
        <taxon>Viruses</taxon>
    </lineage>
</organism>
<gene>
    <name evidence="2" type="ORF">Sylvanvirus18_12</name>
</gene>
<keyword evidence="1" id="KW-0812">Transmembrane</keyword>
<keyword evidence="1" id="KW-1133">Transmembrane helix</keyword>
<evidence type="ECO:0000313" key="2">
    <source>
        <dbReference type="EMBL" id="AYV87009.1"/>
    </source>
</evidence>
<dbReference type="PROSITE" id="PS51257">
    <property type="entry name" value="PROKAR_LIPOPROTEIN"/>
    <property type="match status" value="1"/>
</dbReference>
<sequence>MNRLWIVFLFLLLSVFMGCLKRIEGECAENLYFKESYNCLGISNDVCSRLDVYSSKRVILTAYTHQHRMPQLYESLLHYLDQHQRLYYSTDSVHCTINSSEAPWVHLFGLNEQECEDAKSHLAFTPKQSFTNTTPYYVEAFTVIVFIVFLCFFVVS</sequence>
<protein>
    <submittedName>
        <fullName evidence="2">Uncharacterized protein</fullName>
    </submittedName>
</protein>
<keyword evidence="1" id="KW-0472">Membrane</keyword>
<evidence type="ECO:0000256" key="1">
    <source>
        <dbReference type="SAM" id="Phobius"/>
    </source>
</evidence>
<name>A0A3G5ALX4_9VIRU</name>
<accession>A0A3G5ALX4</accession>
<feature type="transmembrane region" description="Helical" evidence="1">
    <location>
        <begin position="136"/>
        <end position="155"/>
    </location>
</feature>